<dbReference type="SUPFAM" id="SSF56935">
    <property type="entry name" value="Porins"/>
    <property type="match status" value="1"/>
</dbReference>
<reference evidence="2" key="2">
    <citation type="journal article" date="2021" name="Microbiome">
        <title>Successional dynamics and alternative stable states in a saline activated sludge microbial community over 9 years.</title>
        <authorList>
            <person name="Wang Y."/>
            <person name="Ye J."/>
            <person name="Ju F."/>
            <person name="Liu L."/>
            <person name="Boyd J.A."/>
            <person name="Deng Y."/>
            <person name="Parks D.H."/>
            <person name="Jiang X."/>
            <person name="Yin X."/>
            <person name="Woodcroft B.J."/>
            <person name="Tyson G.W."/>
            <person name="Hugenholtz P."/>
            <person name="Polz M.F."/>
            <person name="Zhang T."/>
        </authorList>
    </citation>
    <scope>NUCLEOTIDE SEQUENCE</scope>
    <source>
        <strain evidence="2">HKST-UBA02</strain>
    </source>
</reference>
<dbReference type="AlphaFoldDB" id="A0A956NB05"/>
<gene>
    <name evidence="2" type="ORF">KDA27_07765</name>
</gene>
<evidence type="ECO:0000313" key="2">
    <source>
        <dbReference type="EMBL" id="MCA9755681.1"/>
    </source>
</evidence>
<name>A0A956NB05_UNCEI</name>
<dbReference type="Proteomes" id="UP000739538">
    <property type="component" value="Unassembled WGS sequence"/>
</dbReference>
<evidence type="ECO:0000256" key="1">
    <source>
        <dbReference type="SAM" id="SignalP"/>
    </source>
</evidence>
<feature type="signal peptide" evidence="1">
    <location>
        <begin position="1"/>
        <end position="24"/>
    </location>
</feature>
<organism evidence="2 3">
    <name type="scientific">Eiseniibacteriota bacterium</name>
    <dbReference type="NCBI Taxonomy" id="2212470"/>
    <lineage>
        <taxon>Bacteria</taxon>
        <taxon>Candidatus Eiseniibacteriota</taxon>
    </lineage>
</organism>
<protein>
    <recommendedName>
        <fullName evidence="4">TIGR03016 family PEP-CTERM system-associated outer membrane protein</fullName>
    </recommendedName>
</protein>
<evidence type="ECO:0000313" key="3">
    <source>
        <dbReference type="Proteomes" id="UP000739538"/>
    </source>
</evidence>
<feature type="chain" id="PRO_5037453347" description="TIGR03016 family PEP-CTERM system-associated outer membrane protein" evidence="1">
    <location>
        <begin position="25"/>
        <end position="585"/>
    </location>
</feature>
<comment type="caution">
    <text evidence="2">The sequence shown here is derived from an EMBL/GenBank/DDBJ whole genome shotgun (WGS) entry which is preliminary data.</text>
</comment>
<reference evidence="2" key="1">
    <citation type="submission" date="2020-04" db="EMBL/GenBank/DDBJ databases">
        <authorList>
            <person name="Zhang T."/>
        </authorList>
    </citation>
    <scope>NUCLEOTIDE SEQUENCE</scope>
    <source>
        <strain evidence="2">HKST-UBA02</strain>
    </source>
</reference>
<proteinExistence type="predicted"/>
<dbReference type="EMBL" id="JAGQHS010000029">
    <property type="protein sequence ID" value="MCA9755681.1"/>
    <property type="molecule type" value="Genomic_DNA"/>
</dbReference>
<keyword evidence="1" id="KW-0732">Signal</keyword>
<sequence>MRRNSTCAVFLCGFALASSGLAWAGEEPEGSQLEGTVRLGSHVSAVHDLLGRVREYDQGREELQPDLMLELFGYSGWSRMAFEVDYDDEDVLQLGADVEVGKYVDAEFDHRSLIHHLDHDRLGNLTWREFVGVGDQGQDLPGGKMVTHDDTDPYGKYSVRYSDTRQSVEVAIPHLPGTTLKGTYRDQIRSGTRQTTGVDHCSNCHVRSHGAIVEEQTRDVGFLLATVRDRVAVSYEFGARDFANKAEATRNRFQQARHPVNGGSAEEFASRLNYDDATLVVSDAPDVEKRSHTVRASVDLPKSQSARGAFSYSKTTNLDANLELTANAAALGWAAPLNEKVRVTASFSRRQLENDPVDIDLKNWREGRAGGGQDFDYTRESVYDRVEMTGTAKLRYALRPGHSLGLEYRFRSIDRDNLELDPDDPTKTQTVHNRIRGTWNGRLSAGMRSRASVEYEMTSLPFVNVDGICEEGIGETIDPMEGQPNDWIYYFQRERYGTGANAPTKSFRLRANLSRTLGPKASGSVYVNAASEKNDDLNLFDFERTTYTAGFSAYAMPNEKMVFAGGGSIGKTSSSAVFCATVMDG</sequence>
<accession>A0A956NB05</accession>
<evidence type="ECO:0008006" key="4">
    <source>
        <dbReference type="Google" id="ProtNLM"/>
    </source>
</evidence>
<dbReference type="NCBIfam" id="NF041027">
    <property type="entry name" value="GSU2204_Se_pt_1"/>
    <property type="match status" value="1"/>
</dbReference>